<dbReference type="NCBIfam" id="TIGR00539">
    <property type="entry name" value="hemN_rel"/>
    <property type="match status" value="1"/>
</dbReference>
<dbReference type="SMART" id="SM00729">
    <property type="entry name" value="Elp3"/>
    <property type="match status" value="1"/>
</dbReference>
<dbReference type="InterPro" id="IPR004559">
    <property type="entry name" value="HemW-like"/>
</dbReference>
<keyword evidence="9" id="KW-0963">Cytoplasm</keyword>
<dbReference type="Pfam" id="PF04055">
    <property type="entry name" value="Radical_SAM"/>
    <property type="match status" value="1"/>
</dbReference>
<dbReference type="InterPro" id="IPR007197">
    <property type="entry name" value="rSAM"/>
</dbReference>
<reference evidence="11 12" key="1">
    <citation type="submission" date="2017-06" db="EMBL/GenBank/DDBJ databases">
        <title>Draft Genome Sequence of Natranaerobius trueperi halophilic, alkalithermophilic bacteria from soda lakes.</title>
        <authorList>
            <person name="Zhao B."/>
        </authorList>
    </citation>
    <scope>NUCLEOTIDE SEQUENCE [LARGE SCALE GENOMIC DNA]</scope>
    <source>
        <strain evidence="11 12">DSM 18760</strain>
    </source>
</reference>
<dbReference type="GO" id="GO:0004109">
    <property type="term" value="F:coproporphyrinogen oxidase activity"/>
    <property type="evidence" value="ECO:0007669"/>
    <property type="project" value="InterPro"/>
</dbReference>
<dbReference type="AlphaFoldDB" id="A0A226BVQ4"/>
<dbReference type="SFLD" id="SFLDG01082">
    <property type="entry name" value="B12-binding_domain_containing"/>
    <property type="match status" value="1"/>
</dbReference>
<keyword evidence="8 9" id="KW-0143">Chaperone</keyword>
<dbReference type="GO" id="GO:0005737">
    <property type="term" value="C:cytoplasm"/>
    <property type="evidence" value="ECO:0007669"/>
    <property type="project" value="UniProtKB-SubCell"/>
</dbReference>
<dbReference type="SFLD" id="SFLDF00288">
    <property type="entry name" value="HemN-like__clustered_with_nucl"/>
    <property type="match status" value="1"/>
</dbReference>
<dbReference type="SUPFAM" id="SSF102114">
    <property type="entry name" value="Radical SAM enzymes"/>
    <property type="match status" value="1"/>
</dbReference>
<protein>
    <recommendedName>
        <fullName evidence="2 9">Heme chaperone HemW</fullName>
    </recommendedName>
</protein>
<dbReference type="GO" id="GO:0051539">
    <property type="term" value="F:4 iron, 4 sulfur cluster binding"/>
    <property type="evidence" value="ECO:0007669"/>
    <property type="project" value="UniProtKB-UniRule"/>
</dbReference>
<keyword evidence="6 9" id="KW-0408">Iron</keyword>
<dbReference type="InterPro" id="IPR010723">
    <property type="entry name" value="HemN_C"/>
</dbReference>
<keyword evidence="4 9" id="KW-0949">S-adenosyl-L-methionine</keyword>
<evidence type="ECO:0000313" key="12">
    <source>
        <dbReference type="Proteomes" id="UP000214588"/>
    </source>
</evidence>
<evidence type="ECO:0000256" key="3">
    <source>
        <dbReference type="ARBA" id="ARBA00022617"/>
    </source>
</evidence>
<keyword evidence="12" id="KW-1185">Reference proteome</keyword>
<evidence type="ECO:0000256" key="8">
    <source>
        <dbReference type="ARBA" id="ARBA00023186"/>
    </source>
</evidence>
<comment type="similarity">
    <text evidence="1">Belongs to the anaerobic coproporphyrinogen-III oxidase family. HemW subfamily.</text>
</comment>
<dbReference type="InterPro" id="IPR034505">
    <property type="entry name" value="Coproporphyrinogen-III_oxidase"/>
</dbReference>
<dbReference type="OrthoDB" id="9808022at2"/>
<dbReference type="Pfam" id="PF06969">
    <property type="entry name" value="HemN_C"/>
    <property type="match status" value="1"/>
</dbReference>
<dbReference type="RefSeq" id="WP_089024162.1">
    <property type="nucleotide sequence ID" value="NZ_NIQC01000026.1"/>
</dbReference>
<evidence type="ECO:0000256" key="7">
    <source>
        <dbReference type="ARBA" id="ARBA00023014"/>
    </source>
</evidence>
<evidence type="ECO:0000259" key="10">
    <source>
        <dbReference type="PROSITE" id="PS51918"/>
    </source>
</evidence>
<organism evidence="11 12">
    <name type="scientific">Natranaerobius trueperi</name>
    <dbReference type="NCBI Taxonomy" id="759412"/>
    <lineage>
        <taxon>Bacteria</taxon>
        <taxon>Bacillati</taxon>
        <taxon>Bacillota</taxon>
        <taxon>Clostridia</taxon>
        <taxon>Natranaerobiales</taxon>
        <taxon>Natranaerobiaceae</taxon>
        <taxon>Natranaerobius</taxon>
    </lineage>
</organism>
<dbReference type="SFLD" id="SFLDG01065">
    <property type="entry name" value="anaerobic_coproporphyrinogen-I"/>
    <property type="match status" value="1"/>
</dbReference>
<dbReference type="GO" id="GO:0006779">
    <property type="term" value="P:porphyrin-containing compound biosynthetic process"/>
    <property type="evidence" value="ECO:0007669"/>
    <property type="project" value="InterPro"/>
</dbReference>
<dbReference type="Gene3D" id="3.20.20.70">
    <property type="entry name" value="Aldolase class I"/>
    <property type="match status" value="1"/>
</dbReference>
<dbReference type="PANTHER" id="PTHR13932">
    <property type="entry name" value="COPROPORPHYRINIGEN III OXIDASE"/>
    <property type="match status" value="1"/>
</dbReference>
<evidence type="ECO:0000256" key="6">
    <source>
        <dbReference type="ARBA" id="ARBA00023004"/>
    </source>
</evidence>
<accession>A0A226BVQ4</accession>
<evidence type="ECO:0000313" key="11">
    <source>
        <dbReference type="EMBL" id="OWZ83128.1"/>
    </source>
</evidence>
<dbReference type="GO" id="GO:0046872">
    <property type="term" value="F:metal ion binding"/>
    <property type="evidence" value="ECO:0007669"/>
    <property type="project" value="UniProtKB-UniRule"/>
</dbReference>
<comment type="subcellular location">
    <subcellularLocation>
        <location evidence="9">Cytoplasm</location>
    </subcellularLocation>
</comment>
<dbReference type="Proteomes" id="UP000214588">
    <property type="component" value="Unassembled WGS sequence"/>
</dbReference>
<dbReference type="InterPro" id="IPR006638">
    <property type="entry name" value="Elp3/MiaA/NifB-like_rSAM"/>
</dbReference>
<evidence type="ECO:0000256" key="1">
    <source>
        <dbReference type="ARBA" id="ARBA00006100"/>
    </source>
</evidence>
<keyword evidence="9" id="KW-0004">4Fe-4S</keyword>
<gene>
    <name evidence="11" type="ORF">CDO51_10180</name>
</gene>
<evidence type="ECO:0000256" key="9">
    <source>
        <dbReference type="RuleBase" id="RU364116"/>
    </source>
</evidence>
<dbReference type="PROSITE" id="PS51918">
    <property type="entry name" value="RADICAL_SAM"/>
    <property type="match status" value="1"/>
</dbReference>
<keyword evidence="5 9" id="KW-0479">Metal-binding</keyword>
<evidence type="ECO:0000256" key="5">
    <source>
        <dbReference type="ARBA" id="ARBA00022723"/>
    </source>
</evidence>
<evidence type="ECO:0000256" key="2">
    <source>
        <dbReference type="ARBA" id="ARBA00017228"/>
    </source>
</evidence>
<keyword evidence="3 9" id="KW-0349">Heme</keyword>
<keyword evidence="7 9" id="KW-0411">Iron-sulfur</keyword>
<dbReference type="SFLD" id="SFLDF00562">
    <property type="entry name" value="HemN-like__clustered_with_heat"/>
    <property type="match status" value="1"/>
</dbReference>
<sequence length="387" mass="45241">MIAKSIAKNKKGLYIHVPFCFSKCKYCDFNSWKKRSEAEVYEYLKVLDQQFKVFNDNMKNSNWDTIYIGGGTPTCLSYENLKRLFYTIESYCDLNKVEEFSIELNPNTSIVTDKKINFISNFVNRVSIGLQTTQSRHLQVLGRTHSYEEFLQTYNLLQSAGIDNLNVDLIYGIPNQTVSDFNEDLDNLIKLQPTHISLYNLILEKDTPLEREVSKGKLESLDEEIEVEMYNIARVKLRESGYSHYELSNFSKPSYECKHNMLYWNRNNYLGLGPGAHSLWEGLRFVTVDDFTKYLKSKDMHDFIKEKWNIGFEEALSEKVILGLRLVDGIDINEIKEEYGINIYKRYLSTINYFISEGLLKKENTRIKLTTKGYMLSNNVFMEFLPS</sequence>
<comment type="caution">
    <text evidence="11">The sequence shown here is derived from an EMBL/GenBank/DDBJ whole genome shotgun (WGS) entry which is preliminary data.</text>
</comment>
<evidence type="ECO:0000256" key="4">
    <source>
        <dbReference type="ARBA" id="ARBA00022691"/>
    </source>
</evidence>
<dbReference type="InterPro" id="IPR058240">
    <property type="entry name" value="rSAM_sf"/>
</dbReference>
<comment type="function">
    <text evidence="9">Probably acts as a heme chaperone, transferring heme to an unknown acceptor. Binds one molecule of heme per monomer, possibly covalently. Binds 1 [4Fe-4S] cluster. The cluster is coordinated with 3 cysteines and an exchangeable S-adenosyl-L-methionine.</text>
</comment>
<dbReference type="EMBL" id="NIQC01000026">
    <property type="protein sequence ID" value="OWZ83128.1"/>
    <property type="molecule type" value="Genomic_DNA"/>
</dbReference>
<feature type="domain" description="Radical SAM core" evidence="10">
    <location>
        <begin position="5"/>
        <end position="243"/>
    </location>
</feature>
<proteinExistence type="inferred from homology"/>
<dbReference type="SFLD" id="SFLDS00029">
    <property type="entry name" value="Radical_SAM"/>
    <property type="match status" value="1"/>
</dbReference>
<dbReference type="PANTHER" id="PTHR13932:SF5">
    <property type="entry name" value="RADICAL S-ADENOSYL METHIONINE DOMAIN-CONTAINING PROTEIN 1, MITOCHONDRIAL"/>
    <property type="match status" value="1"/>
</dbReference>
<dbReference type="InterPro" id="IPR013785">
    <property type="entry name" value="Aldolase_TIM"/>
</dbReference>
<name>A0A226BVQ4_9FIRM</name>